<evidence type="ECO:0000256" key="2">
    <source>
        <dbReference type="SAM" id="Phobius"/>
    </source>
</evidence>
<dbReference type="OrthoDB" id="5183505at2"/>
<organism evidence="3 4">
    <name type="scientific">Stackebrandtia albiflava</name>
    <dbReference type="NCBI Taxonomy" id="406432"/>
    <lineage>
        <taxon>Bacteria</taxon>
        <taxon>Bacillati</taxon>
        <taxon>Actinomycetota</taxon>
        <taxon>Actinomycetes</taxon>
        <taxon>Glycomycetales</taxon>
        <taxon>Glycomycetaceae</taxon>
        <taxon>Stackebrandtia</taxon>
    </lineage>
</organism>
<name>A0A562V1A1_9ACTN</name>
<dbReference type="RefSeq" id="WP_158645566.1">
    <property type="nucleotide sequence ID" value="NZ_BAABIJ010000002.1"/>
</dbReference>
<accession>A0A562V1A1</accession>
<keyword evidence="2" id="KW-0472">Membrane</keyword>
<gene>
    <name evidence="3" type="ORF">LX16_2351</name>
</gene>
<feature type="region of interest" description="Disordered" evidence="1">
    <location>
        <begin position="98"/>
        <end position="134"/>
    </location>
</feature>
<dbReference type="EMBL" id="VLLL01000006">
    <property type="protein sequence ID" value="TWJ11625.1"/>
    <property type="molecule type" value="Genomic_DNA"/>
</dbReference>
<sequence length="244" mass="24913">MTTPVTPPPDGRDARLRDRLAAASADYEALPTAVADRLDRVLAELPPLEAPQTDRPAPARPRPWWRRRLALASAAGTGTAVIVAALFLATQPLQTGGAEDAAEPALEREESAASEPEAGAPEGGEDTPLGTQGEPGYVVTYSGHDYAPGQDMEFALAATGDVSVKGLDPGLQVIAADPDALTGCVSAVERYFGGTAVAVDFGTFEDSPAVVVVVSSVTGGGTIAAQGPGCADGTLDLYHSQSFA</sequence>
<protein>
    <submittedName>
        <fullName evidence="3">Uncharacterized protein</fullName>
    </submittedName>
</protein>
<evidence type="ECO:0000313" key="4">
    <source>
        <dbReference type="Proteomes" id="UP000321617"/>
    </source>
</evidence>
<comment type="caution">
    <text evidence="3">The sequence shown here is derived from an EMBL/GenBank/DDBJ whole genome shotgun (WGS) entry which is preliminary data.</text>
</comment>
<evidence type="ECO:0000313" key="3">
    <source>
        <dbReference type="EMBL" id="TWJ11625.1"/>
    </source>
</evidence>
<feature type="transmembrane region" description="Helical" evidence="2">
    <location>
        <begin position="69"/>
        <end position="89"/>
    </location>
</feature>
<keyword evidence="2" id="KW-0812">Transmembrane</keyword>
<evidence type="ECO:0000256" key="1">
    <source>
        <dbReference type="SAM" id="MobiDB-lite"/>
    </source>
</evidence>
<dbReference type="AlphaFoldDB" id="A0A562V1A1"/>
<keyword evidence="2" id="KW-1133">Transmembrane helix</keyword>
<proteinExistence type="predicted"/>
<keyword evidence="4" id="KW-1185">Reference proteome</keyword>
<reference evidence="3 4" key="1">
    <citation type="journal article" date="2013" name="Stand. Genomic Sci.">
        <title>Genomic Encyclopedia of Type Strains, Phase I: The one thousand microbial genomes (KMG-I) project.</title>
        <authorList>
            <person name="Kyrpides N.C."/>
            <person name="Woyke T."/>
            <person name="Eisen J.A."/>
            <person name="Garrity G."/>
            <person name="Lilburn T.G."/>
            <person name="Beck B.J."/>
            <person name="Whitman W.B."/>
            <person name="Hugenholtz P."/>
            <person name="Klenk H.P."/>
        </authorList>
    </citation>
    <scope>NUCLEOTIDE SEQUENCE [LARGE SCALE GENOMIC DNA]</scope>
    <source>
        <strain evidence="3 4">DSM 45044</strain>
    </source>
</reference>
<dbReference type="Proteomes" id="UP000321617">
    <property type="component" value="Unassembled WGS sequence"/>
</dbReference>